<keyword evidence="6" id="KW-1185">Reference proteome</keyword>
<dbReference type="EMBL" id="BHVY01000003">
    <property type="protein sequence ID" value="GIJ86367.1"/>
    <property type="molecule type" value="Genomic_DNA"/>
</dbReference>
<evidence type="ECO:0000313" key="6">
    <source>
        <dbReference type="Proteomes" id="UP001043456"/>
    </source>
</evidence>
<evidence type="ECO:0000256" key="1">
    <source>
        <dbReference type="ARBA" id="ARBA00020786"/>
    </source>
</evidence>
<dbReference type="AlphaFoldDB" id="A0A9P3B7X5"/>
<evidence type="ECO:0000256" key="2">
    <source>
        <dbReference type="ARBA" id="ARBA00022737"/>
    </source>
</evidence>
<evidence type="ECO:0000313" key="5">
    <source>
        <dbReference type="EMBL" id="GIJ86367.1"/>
    </source>
</evidence>
<protein>
    <recommendedName>
        <fullName evidence="1">Calmodulin</fullName>
    </recommendedName>
</protein>
<dbReference type="InterPro" id="IPR050230">
    <property type="entry name" value="CALM/Myosin/TropC-like"/>
</dbReference>
<dbReference type="PANTHER" id="PTHR23048">
    <property type="entry name" value="MYOSIN LIGHT CHAIN 1, 3"/>
    <property type="match status" value="1"/>
</dbReference>
<gene>
    <name evidence="5" type="ORF">Asppvi_005255</name>
</gene>
<reference evidence="5 6" key="1">
    <citation type="submission" date="2018-10" db="EMBL/GenBank/DDBJ databases">
        <title>Pan-genome distribution and transcriptional activeness of fungal secondary metabolism genes in Aspergillus section Fumigati.</title>
        <authorList>
            <person name="Takahashi H."/>
            <person name="Umemura M."/>
            <person name="Ninomiya A."/>
            <person name="Kusuya Y."/>
            <person name="Urayama S."/>
            <person name="Shimizu M."/>
            <person name="Watanabe A."/>
            <person name="Kamei K."/>
            <person name="Yaguchi T."/>
            <person name="Hagiwara D."/>
        </authorList>
    </citation>
    <scope>NUCLEOTIDE SEQUENCE [LARGE SCALE GENOMIC DNA]</scope>
    <source>
        <strain evidence="5 6">IFM 55266</strain>
    </source>
</reference>
<comment type="caution">
    <text evidence="5">The sequence shown here is derived from an EMBL/GenBank/DDBJ whole genome shotgun (WGS) entry which is preliminary data.</text>
</comment>
<feature type="domain" description="EF-hand" evidence="4">
    <location>
        <begin position="45"/>
        <end position="80"/>
    </location>
</feature>
<sequence length="106" mass="12009">MRSLGQNLSQSELQEIINEIDTSKNGTIEFSEFLAVTCQKRKDADYEREIREAFEVFDRDHTGHITAAGLRHVLISLGEDVTDEEAAEIIRRADQDGDGRVSCKRI</sequence>
<name>A0A9P3B7X5_9EURO</name>
<dbReference type="PROSITE" id="PS50222">
    <property type="entry name" value="EF_HAND_2"/>
    <property type="match status" value="3"/>
</dbReference>
<accession>A0A9P3B7X5</accession>
<dbReference type="RefSeq" id="XP_043157114.1">
    <property type="nucleotide sequence ID" value="XM_043301179.1"/>
</dbReference>
<dbReference type="GO" id="GO:0005509">
    <property type="term" value="F:calcium ion binding"/>
    <property type="evidence" value="ECO:0007669"/>
    <property type="project" value="InterPro"/>
</dbReference>
<dbReference type="GeneID" id="67003867"/>
<organism evidence="5 6">
    <name type="scientific">Aspergillus pseudoviridinutans</name>
    <dbReference type="NCBI Taxonomy" id="1517512"/>
    <lineage>
        <taxon>Eukaryota</taxon>
        <taxon>Fungi</taxon>
        <taxon>Dikarya</taxon>
        <taxon>Ascomycota</taxon>
        <taxon>Pezizomycotina</taxon>
        <taxon>Eurotiomycetes</taxon>
        <taxon>Eurotiomycetidae</taxon>
        <taxon>Eurotiales</taxon>
        <taxon>Aspergillaceae</taxon>
        <taxon>Aspergillus</taxon>
        <taxon>Aspergillus subgen. Fumigati</taxon>
    </lineage>
</organism>
<evidence type="ECO:0000259" key="4">
    <source>
        <dbReference type="PROSITE" id="PS50222"/>
    </source>
</evidence>
<dbReference type="Proteomes" id="UP001043456">
    <property type="component" value="Unassembled WGS sequence"/>
</dbReference>
<dbReference type="InterPro" id="IPR011992">
    <property type="entry name" value="EF-hand-dom_pair"/>
</dbReference>
<evidence type="ECO:0000256" key="3">
    <source>
        <dbReference type="ARBA" id="ARBA00022837"/>
    </source>
</evidence>
<dbReference type="Gene3D" id="1.10.238.10">
    <property type="entry name" value="EF-hand"/>
    <property type="match status" value="2"/>
</dbReference>
<dbReference type="SMART" id="SM00054">
    <property type="entry name" value="EFh"/>
    <property type="match status" value="3"/>
</dbReference>
<dbReference type="Pfam" id="PF13499">
    <property type="entry name" value="EF-hand_7"/>
    <property type="match status" value="2"/>
</dbReference>
<dbReference type="FunFam" id="1.10.238.10:FF:000001">
    <property type="entry name" value="Calmodulin 1"/>
    <property type="match status" value="1"/>
</dbReference>
<feature type="domain" description="EF-hand" evidence="4">
    <location>
        <begin position="81"/>
        <end position="106"/>
    </location>
</feature>
<dbReference type="InterPro" id="IPR002048">
    <property type="entry name" value="EF_hand_dom"/>
</dbReference>
<proteinExistence type="predicted"/>
<dbReference type="SUPFAM" id="SSF47473">
    <property type="entry name" value="EF-hand"/>
    <property type="match status" value="1"/>
</dbReference>
<feature type="domain" description="EF-hand" evidence="4">
    <location>
        <begin position="8"/>
        <end position="43"/>
    </location>
</feature>
<keyword evidence="3" id="KW-0106">Calcium</keyword>
<dbReference type="InterPro" id="IPR018247">
    <property type="entry name" value="EF_Hand_1_Ca_BS"/>
</dbReference>
<dbReference type="PROSITE" id="PS00018">
    <property type="entry name" value="EF_HAND_1"/>
    <property type="match status" value="1"/>
</dbReference>
<dbReference type="GO" id="GO:0016460">
    <property type="term" value="C:myosin II complex"/>
    <property type="evidence" value="ECO:0007669"/>
    <property type="project" value="TreeGrafter"/>
</dbReference>
<dbReference type="PANTHER" id="PTHR23048:SF0">
    <property type="entry name" value="CALMODULIN LIKE 3"/>
    <property type="match status" value="1"/>
</dbReference>
<dbReference type="OrthoDB" id="26525at2759"/>
<dbReference type="CDD" id="cd00051">
    <property type="entry name" value="EFh"/>
    <property type="match status" value="2"/>
</dbReference>
<keyword evidence="2" id="KW-0677">Repeat</keyword>